<dbReference type="SUPFAM" id="SSF54427">
    <property type="entry name" value="NTF2-like"/>
    <property type="match status" value="1"/>
</dbReference>
<dbReference type="InterPro" id="IPR037401">
    <property type="entry name" value="SnoaL-like"/>
</dbReference>
<evidence type="ECO:0000259" key="1">
    <source>
        <dbReference type="Pfam" id="PF13577"/>
    </source>
</evidence>
<sequence>MNPGLPGANLRVDVALPPRRPALRGQRVPFFHGSPRMTDSNPRHALYELACRYAQAVDRRDWPRLTALFTRDATLAGPGFRFDDRDAIVAGMRVIERYEATQHHVHNQLVTLDGSEADVETYGVACHVYVRDAVKRKLDWGLRYRDRCVFDDGTWRFAARTLHVDWAQDLPLEG</sequence>
<name>A0A250L2Z6_9BURK</name>
<evidence type="ECO:0000313" key="2">
    <source>
        <dbReference type="EMBL" id="BBA38986.1"/>
    </source>
</evidence>
<accession>A0A250L2Z6</accession>
<dbReference type="Gene3D" id="3.10.450.50">
    <property type="match status" value="1"/>
</dbReference>
<dbReference type="AlphaFoldDB" id="A0A250L2Z6"/>
<dbReference type="InterPro" id="IPR032710">
    <property type="entry name" value="NTF2-like_dom_sf"/>
</dbReference>
<dbReference type="EMBL" id="AP018357">
    <property type="protein sequence ID" value="BBA38986.1"/>
    <property type="molecule type" value="Genomic_DNA"/>
</dbReference>
<dbReference type="Pfam" id="PF13577">
    <property type="entry name" value="SnoaL_4"/>
    <property type="match status" value="1"/>
</dbReference>
<gene>
    <name evidence="2" type="ORF">BCCH1_14070</name>
</gene>
<dbReference type="CDD" id="cd00531">
    <property type="entry name" value="NTF2_like"/>
    <property type="match status" value="1"/>
</dbReference>
<organism evidence="2">
    <name type="scientific">Burkholderia contaminans</name>
    <dbReference type="NCBI Taxonomy" id="488447"/>
    <lineage>
        <taxon>Bacteria</taxon>
        <taxon>Pseudomonadati</taxon>
        <taxon>Pseudomonadota</taxon>
        <taxon>Betaproteobacteria</taxon>
        <taxon>Burkholderiales</taxon>
        <taxon>Burkholderiaceae</taxon>
        <taxon>Burkholderia</taxon>
        <taxon>Burkholderia cepacia complex</taxon>
    </lineage>
</organism>
<protein>
    <recommendedName>
        <fullName evidence="1">SnoaL-like domain-containing protein</fullName>
    </recommendedName>
</protein>
<reference evidence="2" key="1">
    <citation type="journal article" date="2016" name="Biosci. Biotechnol. Biochem.">
        <title>Bioconversion of AHX to AOH by resting cells of Burkholderia contaminans CH-1.</title>
        <authorList>
            <person name="Choi J.H."/>
            <person name="Kikuchi A."/>
            <person name="Pumkaeo P."/>
            <person name="Hirai H."/>
            <person name="Tokuyama S."/>
            <person name="Kawagishi H."/>
        </authorList>
    </citation>
    <scope>NUCLEOTIDE SEQUENCE</scope>
    <source>
        <strain evidence="2">CH-1</strain>
    </source>
</reference>
<reference evidence="2" key="2">
    <citation type="journal article" date="2017" name="Genome Announc.">
        <title>High-Quality Draft Genome Sequence of Burkholderia contaminans CH-1, a Gram-Negative Bacterium That Metabolizes 2-Azahypoxanthine, a Plant Growth-Regulating Compound.</title>
        <authorList>
            <person name="Choi J.-H."/>
            <person name="Sugiura H."/>
            <person name="Moriuchi R."/>
            <person name="Kawagishi H."/>
            <person name="Dohra H."/>
        </authorList>
    </citation>
    <scope>NUCLEOTIDE SEQUENCE</scope>
    <source>
        <strain evidence="2">CH-1</strain>
    </source>
</reference>
<proteinExistence type="predicted"/>
<feature type="domain" description="SnoaL-like" evidence="1">
    <location>
        <begin position="43"/>
        <end position="161"/>
    </location>
</feature>